<keyword evidence="5 9" id="KW-0418">Kinase</keyword>
<sequence>MTMAASRYSDARQFGAHTPEVEERLALLAEASRVLADASLEPPAVMERLCALVVPLLGAACTLRLVSEDGHWLRTVASAAATPEARRLFQTLSPPAVRADEGPSHEVLRTGEALWVPDLDPQSLREWLPPQQHGLLKDFPFTRMMVLPLRARGRSLGTLTVWKDPAEAERTVDAGEQLLLQELADRAALALDVARAYAAEKQARQAAEVAAGRLQRLQRVTAELSRVLSAERVAEVIVEQGVEAVGAARGVLWVVEGDHARLLRCSGYEDPQALEKSFGRLPLDGPHPVKDAIREARPIWVESPEAMADRYPELDVIRSQTMRAPSPASTCLPLFAEGRVLGVLLFAFTEPRVFAPDERAFLELLAHHAGQAMARARLLEQEQRAREELAEVNERLAAIIQASPASIILVDSDGTVRLWNPAAERIFGWKPEEVLGQVLPVVPADKQAEFRRNLEKAGRGESLGGAVMRRQRKDGTPLQVALWTALVQPAGGGPEQVLSMAVDVTERHRSEAAQHFLAEAGGVLAASLEQEQTLERVAHLAVPSYAESCGVFLTDPDGTVRCVASAHEDLGLRAQDGHPAPGLAVASRVVASNEAELRTRTRTNTPECARSPGGTGVCAWLCVPLQVRGQTLGALTFATSRRDYDAQDLSLAQELARRAALAIDNARLYREARQAIRLREEFLSIASHELKTPISALQLQVQSLMAGLARSPSGLTPERLGRALEVVDRQVKRQTQLIHELLDVSRISAGRLELSPEPLDLSAMVREVVERFEPELERTGTRLELSLAPESSGLWDKLRIDQVLTNLVSNAVKYGRGNPVHVVVTSLEDSVRVEVRDRGIGIGEEHLSRLFHRFERAVSERNYGGFGLGLWISRQIVEAMGGHIAVRSELGVGSTFTVDLPRPRAG</sequence>
<dbReference type="InterPro" id="IPR029016">
    <property type="entry name" value="GAF-like_dom_sf"/>
</dbReference>
<evidence type="ECO:0000259" key="7">
    <source>
        <dbReference type="PROSITE" id="PS50109"/>
    </source>
</evidence>
<dbReference type="SMART" id="SM00091">
    <property type="entry name" value="PAS"/>
    <property type="match status" value="1"/>
</dbReference>
<dbReference type="EC" id="2.7.13.3" evidence="2"/>
<dbReference type="SUPFAM" id="SSF47384">
    <property type="entry name" value="Homodimeric domain of signal transducing histidine kinase"/>
    <property type="match status" value="1"/>
</dbReference>
<evidence type="ECO:0000256" key="6">
    <source>
        <dbReference type="SAM" id="Coils"/>
    </source>
</evidence>
<accession>L7U5E2</accession>
<dbReference type="HOGENOM" id="CLU_000445_114_44_7"/>
<dbReference type="InterPro" id="IPR013767">
    <property type="entry name" value="PAS_fold"/>
</dbReference>
<dbReference type="OrthoDB" id="5377120at2"/>
<dbReference type="AlphaFoldDB" id="L7U5E2"/>
<dbReference type="EMBL" id="CP004025">
    <property type="protein sequence ID" value="AGC41714.1"/>
    <property type="molecule type" value="Genomic_DNA"/>
</dbReference>
<dbReference type="Pfam" id="PF00989">
    <property type="entry name" value="PAS"/>
    <property type="match status" value="1"/>
</dbReference>
<dbReference type="GO" id="GO:0005886">
    <property type="term" value="C:plasma membrane"/>
    <property type="evidence" value="ECO:0007669"/>
    <property type="project" value="TreeGrafter"/>
</dbReference>
<feature type="domain" description="PAS" evidence="8">
    <location>
        <begin position="392"/>
        <end position="461"/>
    </location>
</feature>
<dbReference type="Gene3D" id="3.30.565.10">
    <property type="entry name" value="Histidine kinase-like ATPase, C-terminal domain"/>
    <property type="match status" value="1"/>
</dbReference>
<dbReference type="CDD" id="cd00130">
    <property type="entry name" value="PAS"/>
    <property type="match status" value="1"/>
</dbReference>
<dbReference type="SUPFAM" id="SSF55874">
    <property type="entry name" value="ATPase domain of HSP90 chaperone/DNA topoisomerase II/histidine kinase"/>
    <property type="match status" value="1"/>
</dbReference>
<dbReference type="InterPro" id="IPR003661">
    <property type="entry name" value="HisK_dim/P_dom"/>
</dbReference>
<dbReference type="FunFam" id="3.30.565.10:FF:000006">
    <property type="entry name" value="Sensor histidine kinase WalK"/>
    <property type="match status" value="1"/>
</dbReference>
<dbReference type="SUPFAM" id="SSF55785">
    <property type="entry name" value="PYP-like sensor domain (PAS domain)"/>
    <property type="match status" value="1"/>
</dbReference>
<dbReference type="GO" id="GO:0000155">
    <property type="term" value="F:phosphorelay sensor kinase activity"/>
    <property type="evidence" value="ECO:0007669"/>
    <property type="project" value="InterPro"/>
</dbReference>
<dbReference type="SUPFAM" id="SSF55781">
    <property type="entry name" value="GAF domain-like"/>
    <property type="match status" value="3"/>
</dbReference>
<dbReference type="PRINTS" id="PR00344">
    <property type="entry name" value="BCTRLSENSOR"/>
</dbReference>
<dbReference type="Pfam" id="PF00512">
    <property type="entry name" value="HisKA"/>
    <property type="match status" value="1"/>
</dbReference>
<dbReference type="KEGG" id="msd:MYSTI_00356"/>
<evidence type="ECO:0000256" key="1">
    <source>
        <dbReference type="ARBA" id="ARBA00000085"/>
    </source>
</evidence>
<dbReference type="PROSITE" id="PS50112">
    <property type="entry name" value="PAS"/>
    <property type="match status" value="1"/>
</dbReference>
<dbReference type="Proteomes" id="UP000011131">
    <property type="component" value="Chromosome"/>
</dbReference>
<dbReference type="InterPro" id="IPR004358">
    <property type="entry name" value="Sig_transdc_His_kin-like_C"/>
</dbReference>
<dbReference type="SMART" id="SM00388">
    <property type="entry name" value="HisKA"/>
    <property type="match status" value="1"/>
</dbReference>
<keyword evidence="3" id="KW-0597">Phosphoprotein</keyword>
<dbReference type="GO" id="GO:0006355">
    <property type="term" value="P:regulation of DNA-templated transcription"/>
    <property type="evidence" value="ECO:0007669"/>
    <property type="project" value="InterPro"/>
</dbReference>
<feature type="coiled-coil region" evidence="6">
    <location>
        <begin position="375"/>
        <end position="402"/>
    </location>
</feature>
<evidence type="ECO:0000313" key="9">
    <source>
        <dbReference type="EMBL" id="AGC41714.1"/>
    </source>
</evidence>
<dbReference type="Gene3D" id="3.30.450.40">
    <property type="match status" value="3"/>
</dbReference>
<evidence type="ECO:0000259" key="8">
    <source>
        <dbReference type="PROSITE" id="PS50112"/>
    </source>
</evidence>
<reference evidence="9 10" key="1">
    <citation type="journal article" date="2013" name="Genome Announc.">
        <title>Complete genome sequence of Myxococcus stipitatus strain DSM 14675, a fruiting myxobacterium.</title>
        <authorList>
            <person name="Huntley S."/>
            <person name="Kneip S."/>
            <person name="Treuner-Lange A."/>
            <person name="Sogaard-Andersen L."/>
        </authorList>
    </citation>
    <scope>NUCLEOTIDE SEQUENCE [LARGE SCALE GENOMIC DNA]</scope>
    <source>
        <strain evidence="10">DSM 14675 / JCM 12634 / Mx s8</strain>
    </source>
</reference>
<evidence type="ECO:0000256" key="4">
    <source>
        <dbReference type="ARBA" id="ARBA00022679"/>
    </source>
</evidence>
<proteinExistence type="predicted"/>
<organism evidence="9 10">
    <name type="scientific">Myxococcus stipitatus (strain DSM 14675 / JCM 12634 / Mx s8)</name>
    <dbReference type="NCBI Taxonomy" id="1278073"/>
    <lineage>
        <taxon>Bacteria</taxon>
        <taxon>Pseudomonadati</taxon>
        <taxon>Myxococcota</taxon>
        <taxon>Myxococcia</taxon>
        <taxon>Myxococcales</taxon>
        <taxon>Cystobacterineae</taxon>
        <taxon>Myxococcaceae</taxon>
        <taxon>Myxococcus</taxon>
    </lineage>
</organism>
<dbReference type="InterPro" id="IPR036890">
    <property type="entry name" value="HATPase_C_sf"/>
</dbReference>
<dbReference type="CDD" id="cd16922">
    <property type="entry name" value="HATPase_EvgS-ArcB-TorS-like"/>
    <property type="match status" value="1"/>
</dbReference>
<evidence type="ECO:0000256" key="5">
    <source>
        <dbReference type="ARBA" id="ARBA00022777"/>
    </source>
</evidence>
<feature type="domain" description="Histidine kinase" evidence="7">
    <location>
        <begin position="685"/>
        <end position="904"/>
    </location>
</feature>
<dbReference type="InterPro" id="IPR003594">
    <property type="entry name" value="HATPase_dom"/>
</dbReference>
<gene>
    <name evidence="9" type="ordered locus">MYSTI_00356</name>
</gene>
<dbReference type="InterPro" id="IPR035965">
    <property type="entry name" value="PAS-like_dom_sf"/>
</dbReference>
<dbReference type="InterPro" id="IPR005467">
    <property type="entry name" value="His_kinase_dom"/>
</dbReference>
<dbReference type="Pfam" id="PF02518">
    <property type="entry name" value="HATPase_c"/>
    <property type="match status" value="1"/>
</dbReference>
<name>L7U5E2_MYXSD</name>
<dbReference type="Pfam" id="PF13185">
    <property type="entry name" value="GAF_2"/>
    <property type="match status" value="3"/>
</dbReference>
<dbReference type="PANTHER" id="PTHR43047">
    <property type="entry name" value="TWO-COMPONENT HISTIDINE PROTEIN KINASE"/>
    <property type="match status" value="1"/>
</dbReference>
<comment type="catalytic activity">
    <reaction evidence="1">
        <text>ATP + protein L-histidine = ADP + protein N-phospho-L-histidine.</text>
        <dbReference type="EC" id="2.7.13.3"/>
    </reaction>
</comment>
<dbReference type="eggNOG" id="COG2205">
    <property type="taxonomic scope" value="Bacteria"/>
</dbReference>
<dbReference type="CDD" id="cd00082">
    <property type="entry name" value="HisKA"/>
    <property type="match status" value="1"/>
</dbReference>
<keyword evidence="6" id="KW-0175">Coiled coil</keyword>
<keyword evidence="10" id="KW-1185">Reference proteome</keyword>
<dbReference type="PANTHER" id="PTHR43047:SF72">
    <property type="entry name" value="OSMOSENSING HISTIDINE PROTEIN KINASE SLN1"/>
    <property type="match status" value="1"/>
</dbReference>
<dbReference type="PATRIC" id="fig|1278073.3.peg.373"/>
<dbReference type="InterPro" id="IPR003018">
    <property type="entry name" value="GAF"/>
</dbReference>
<dbReference type="SMART" id="SM00065">
    <property type="entry name" value="GAF"/>
    <property type="match status" value="3"/>
</dbReference>
<dbReference type="eggNOG" id="COG2203">
    <property type="taxonomic scope" value="Bacteria"/>
</dbReference>
<dbReference type="InterPro" id="IPR000014">
    <property type="entry name" value="PAS"/>
</dbReference>
<evidence type="ECO:0000313" key="10">
    <source>
        <dbReference type="Proteomes" id="UP000011131"/>
    </source>
</evidence>
<protein>
    <recommendedName>
        <fullName evidence="2">histidine kinase</fullName>
        <ecNumber evidence="2">2.7.13.3</ecNumber>
    </recommendedName>
</protein>
<dbReference type="NCBIfam" id="TIGR00229">
    <property type="entry name" value="sensory_box"/>
    <property type="match status" value="1"/>
</dbReference>
<dbReference type="InterPro" id="IPR036097">
    <property type="entry name" value="HisK_dim/P_sf"/>
</dbReference>
<dbReference type="STRING" id="1278073.MYSTI_00356"/>
<keyword evidence="4" id="KW-0808">Transferase</keyword>
<dbReference type="Gene3D" id="1.10.287.130">
    <property type="match status" value="1"/>
</dbReference>
<dbReference type="GO" id="GO:0009927">
    <property type="term" value="F:histidine phosphotransfer kinase activity"/>
    <property type="evidence" value="ECO:0007669"/>
    <property type="project" value="TreeGrafter"/>
</dbReference>
<dbReference type="PROSITE" id="PS50109">
    <property type="entry name" value="HIS_KIN"/>
    <property type="match status" value="1"/>
</dbReference>
<dbReference type="Gene3D" id="3.30.450.20">
    <property type="entry name" value="PAS domain"/>
    <property type="match status" value="1"/>
</dbReference>
<evidence type="ECO:0000256" key="2">
    <source>
        <dbReference type="ARBA" id="ARBA00012438"/>
    </source>
</evidence>
<dbReference type="SMART" id="SM00387">
    <property type="entry name" value="HATPase_c"/>
    <property type="match status" value="1"/>
</dbReference>
<evidence type="ECO:0000256" key="3">
    <source>
        <dbReference type="ARBA" id="ARBA00022553"/>
    </source>
</evidence>